<dbReference type="CDD" id="cd00070">
    <property type="entry name" value="GLECT"/>
    <property type="match status" value="3"/>
</dbReference>
<name>A0A8C6Y674_NAJNA</name>
<dbReference type="GO" id="GO:0030246">
    <property type="term" value="F:carbohydrate binding"/>
    <property type="evidence" value="ECO:0007669"/>
    <property type="project" value="UniProtKB-UniRule"/>
</dbReference>
<dbReference type="Gene3D" id="2.60.120.200">
    <property type="match status" value="3"/>
</dbReference>
<dbReference type="PANTHER" id="PTHR11346">
    <property type="entry name" value="GALECTIN"/>
    <property type="match status" value="1"/>
</dbReference>
<sequence length="409" mass="47124">MSVYMQGSVPQHNRTWVNFQVEFACGQHKGDDVPLCLRPHINAETVGFSTLQDGRWGKEEKHMNPFQKGEQFEVIFIVHDFGYQVLVNRKTLCNYRHRIPPQNIRVISIDGDLELQSLSMMGGPVLTLPYNQPVSGGFHPGMAIYVEGTVPKNAEGFRVDFACGKSDEADILFHFNPRFGQGRVVLNTYQSGRWGNEQHHQMPFQKGKHFEAIFIVNEAEYQVLVNGNRLCSYKHRITPQFLKFINFFGNLQLQSLTMVGRQIEGNMLLTGSAFYYPTVPYTGNIPGGLRTNRTITVRGFIPENATRFEISLMAGKNIALHLNSHMKPQRYVVRNYYLNGKWGAEKNDLPFNPFQFRQYFEISICCDRRKFKVYTSGRHLFNFVPPYGIIRLIRTLEIKGDVILSYIKY</sequence>
<keyword evidence="2" id="KW-0677">Repeat</keyword>
<dbReference type="FunFam" id="2.60.120.200:FF:000124">
    <property type="entry name" value="Galectin-4"/>
    <property type="match status" value="1"/>
</dbReference>
<dbReference type="Ensembl" id="ENSNNAT00000024971.1">
    <property type="protein sequence ID" value="ENSNNAP00000023815.1"/>
    <property type="gene ID" value="ENSNNAG00000015675.1"/>
</dbReference>
<feature type="domain" description="Galectin" evidence="4">
    <location>
        <begin position="281"/>
        <end position="409"/>
    </location>
</feature>
<dbReference type="AlphaFoldDB" id="A0A8C6Y674"/>
<feature type="domain" description="Galectin" evidence="4">
    <location>
        <begin position="130"/>
        <end position="259"/>
    </location>
</feature>
<dbReference type="InterPro" id="IPR013320">
    <property type="entry name" value="ConA-like_dom_sf"/>
</dbReference>
<dbReference type="SMART" id="SM00908">
    <property type="entry name" value="Gal-bind_lectin"/>
    <property type="match status" value="3"/>
</dbReference>
<accession>A0A8C6Y674</accession>
<dbReference type="InterPro" id="IPR001079">
    <property type="entry name" value="Galectin_CRD"/>
</dbReference>
<evidence type="ECO:0000256" key="1">
    <source>
        <dbReference type="ARBA" id="ARBA00022734"/>
    </source>
</evidence>
<proteinExistence type="predicted"/>
<reference evidence="5" key="1">
    <citation type="submission" date="2025-08" db="UniProtKB">
        <authorList>
            <consortium name="Ensembl"/>
        </authorList>
    </citation>
    <scope>IDENTIFICATION</scope>
</reference>
<dbReference type="InterPro" id="IPR044156">
    <property type="entry name" value="Galectin-like"/>
</dbReference>
<dbReference type="Pfam" id="PF00337">
    <property type="entry name" value="Gal-bind_lectin"/>
    <property type="match status" value="3"/>
</dbReference>
<dbReference type="PROSITE" id="PS51304">
    <property type="entry name" value="GALECTIN"/>
    <property type="match status" value="3"/>
</dbReference>
<organism evidence="5 6">
    <name type="scientific">Naja naja</name>
    <name type="common">Indian cobra</name>
    <dbReference type="NCBI Taxonomy" id="35670"/>
    <lineage>
        <taxon>Eukaryota</taxon>
        <taxon>Metazoa</taxon>
        <taxon>Chordata</taxon>
        <taxon>Craniata</taxon>
        <taxon>Vertebrata</taxon>
        <taxon>Euteleostomi</taxon>
        <taxon>Lepidosauria</taxon>
        <taxon>Squamata</taxon>
        <taxon>Bifurcata</taxon>
        <taxon>Unidentata</taxon>
        <taxon>Episquamata</taxon>
        <taxon>Toxicofera</taxon>
        <taxon>Serpentes</taxon>
        <taxon>Colubroidea</taxon>
        <taxon>Elapidae</taxon>
        <taxon>Elapinae</taxon>
        <taxon>Naja</taxon>
    </lineage>
</organism>
<keyword evidence="1 3" id="KW-0430">Lectin</keyword>
<keyword evidence="6" id="KW-1185">Reference proteome</keyword>
<evidence type="ECO:0000259" key="4">
    <source>
        <dbReference type="PROSITE" id="PS51304"/>
    </source>
</evidence>
<dbReference type="PANTHER" id="PTHR11346:SF32">
    <property type="entry name" value="GALECTIN-4"/>
    <property type="match status" value="1"/>
</dbReference>
<dbReference type="SMART" id="SM00276">
    <property type="entry name" value="GLECT"/>
    <property type="match status" value="3"/>
</dbReference>
<reference evidence="5" key="2">
    <citation type="submission" date="2025-09" db="UniProtKB">
        <authorList>
            <consortium name="Ensembl"/>
        </authorList>
    </citation>
    <scope>IDENTIFICATION</scope>
</reference>
<evidence type="ECO:0000313" key="6">
    <source>
        <dbReference type="Proteomes" id="UP000694559"/>
    </source>
</evidence>
<dbReference type="SUPFAM" id="SSF49899">
    <property type="entry name" value="Concanavalin A-like lectins/glucanases"/>
    <property type="match status" value="3"/>
</dbReference>
<dbReference type="Proteomes" id="UP000694559">
    <property type="component" value="Unplaced"/>
</dbReference>
<feature type="domain" description="Galectin" evidence="4">
    <location>
        <begin position="1"/>
        <end position="121"/>
    </location>
</feature>
<evidence type="ECO:0000313" key="5">
    <source>
        <dbReference type="Ensembl" id="ENSNNAP00000023815.1"/>
    </source>
</evidence>
<dbReference type="OrthoDB" id="6251307at2759"/>
<evidence type="ECO:0000256" key="3">
    <source>
        <dbReference type="RuleBase" id="RU102079"/>
    </source>
</evidence>
<dbReference type="OMA" id="PLERIHW"/>
<dbReference type="GeneTree" id="ENSGT00940000160378"/>
<protein>
    <recommendedName>
        <fullName evidence="3">Galectin</fullName>
    </recommendedName>
</protein>
<evidence type="ECO:0000256" key="2">
    <source>
        <dbReference type="ARBA" id="ARBA00022737"/>
    </source>
</evidence>